<feature type="compositionally biased region" description="Basic and acidic residues" evidence="1">
    <location>
        <begin position="55"/>
        <end position="65"/>
    </location>
</feature>
<gene>
    <name evidence="2" type="primary">Acey_s0043.g755</name>
    <name evidence="2" type="ORF">Y032_0043g755</name>
</gene>
<evidence type="ECO:0000313" key="3">
    <source>
        <dbReference type="Proteomes" id="UP000024635"/>
    </source>
</evidence>
<feature type="region of interest" description="Disordered" evidence="1">
    <location>
        <begin position="36"/>
        <end position="98"/>
    </location>
</feature>
<organism evidence="2 3">
    <name type="scientific">Ancylostoma ceylanicum</name>
    <dbReference type="NCBI Taxonomy" id="53326"/>
    <lineage>
        <taxon>Eukaryota</taxon>
        <taxon>Metazoa</taxon>
        <taxon>Ecdysozoa</taxon>
        <taxon>Nematoda</taxon>
        <taxon>Chromadorea</taxon>
        <taxon>Rhabditida</taxon>
        <taxon>Rhabditina</taxon>
        <taxon>Rhabditomorpha</taxon>
        <taxon>Strongyloidea</taxon>
        <taxon>Ancylostomatidae</taxon>
        <taxon>Ancylostomatinae</taxon>
        <taxon>Ancylostoma</taxon>
    </lineage>
</organism>
<proteinExistence type="predicted"/>
<accession>A0A016UF33</accession>
<dbReference type="OrthoDB" id="5813285at2759"/>
<name>A0A016UF33_9BILA</name>
<evidence type="ECO:0000313" key="2">
    <source>
        <dbReference type="EMBL" id="EYC13506.1"/>
    </source>
</evidence>
<evidence type="ECO:0000256" key="1">
    <source>
        <dbReference type="SAM" id="MobiDB-lite"/>
    </source>
</evidence>
<protein>
    <submittedName>
        <fullName evidence="2">Uncharacterized protein</fullName>
    </submittedName>
</protein>
<dbReference type="AlphaFoldDB" id="A0A016UF33"/>
<comment type="caution">
    <text evidence="2">The sequence shown here is derived from an EMBL/GenBank/DDBJ whole genome shotgun (WGS) entry which is preliminary data.</text>
</comment>
<keyword evidence="3" id="KW-1185">Reference proteome</keyword>
<reference evidence="3" key="1">
    <citation type="journal article" date="2015" name="Nat. Genet.">
        <title>The genome and transcriptome of the zoonotic hookworm Ancylostoma ceylanicum identify infection-specific gene families.</title>
        <authorList>
            <person name="Schwarz E.M."/>
            <person name="Hu Y."/>
            <person name="Antoshechkin I."/>
            <person name="Miller M.M."/>
            <person name="Sternberg P.W."/>
            <person name="Aroian R.V."/>
        </authorList>
    </citation>
    <scope>NUCLEOTIDE SEQUENCE</scope>
    <source>
        <strain evidence="3">HY135</strain>
    </source>
</reference>
<dbReference type="Proteomes" id="UP000024635">
    <property type="component" value="Unassembled WGS sequence"/>
</dbReference>
<feature type="compositionally biased region" description="Polar residues" evidence="1">
    <location>
        <begin position="44"/>
        <end position="54"/>
    </location>
</feature>
<dbReference type="EMBL" id="JARK01001379">
    <property type="protein sequence ID" value="EYC13506.1"/>
    <property type="molecule type" value="Genomic_DNA"/>
</dbReference>
<sequence>MNFLIYIMRYRELRSILIRSVFGRIPIVKNRLSDLSSIRKPTRGGQSQVAPETTNQRRTDSDFLRQKANCESLGRCQERSSTRLPPLRNVPKNREPRF</sequence>